<protein>
    <submittedName>
        <fullName evidence="4">SDR family oxidoreductase</fullName>
        <ecNumber evidence="4">1.-.-.-</ecNumber>
    </submittedName>
</protein>
<dbReference type="EMBL" id="JAUMIT010000002">
    <property type="protein sequence ID" value="MDO3694507.1"/>
    <property type="molecule type" value="Genomic_DNA"/>
</dbReference>
<evidence type="ECO:0000256" key="2">
    <source>
        <dbReference type="ARBA" id="ARBA00022857"/>
    </source>
</evidence>
<keyword evidence="2" id="KW-0521">NADP</keyword>
<dbReference type="InterPro" id="IPR036291">
    <property type="entry name" value="NAD(P)-bd_dom_sf"/>
</dbReference>
<dbReference type="EC" id="1.-.-.-" evidence="4"/>
<dbReference type="PANTHER" id="PTHR43618">
    <property type="entry name" value="7-ALPHA-HYDROXYSTEROID DEHYDROGENASE"/>
    <property type="match status" value="1"/>
</dbReference>
<keyword evidence="5" id="KW-1185">Reference proteome</keyword>
<evidence type="ECO:0000313" key="5">
    <source>
        <dbReference type="Proteomes" id="UP001168642"/>
    </source>
</evidence>
<organism evidence="4 5">
    <name type="scientific">Wenyingzhuangia gilva</name>
    <dbReference type="NCBI Taxonomy" id="3057677"/>
    <lineage>
        <taxon>Bacteria</taxon>
        <taxon>Pseudomonadati</taxon>
        <taxon>Bacteroidota</taxon>
        <taxon>Flavobacteriia</taxon>
        <taxon>Flavobacteriales</taxon>
        <taxon>Flavobacteriaceae</taxon>
        <taxon>Wenyingzhuangia</taxon>
    </lineage>
</organism>
<dbReference type="InterPro" id="IPR002347">
    <property type="entry name" value="SDR_fam"/>
</dbReference>
<dbReference type="Gene3D" id="3.40.50.720">
    <property type="entry name" value="NAD(P)-binding Rossmann-like Domain"/>
    <property type="match status" value="1"/>
</dbReference>
<evidence type="ECO:0000313" key="4">
    <source>
        <dbReference type="EMBL" id="MDO3694507.1"/>
    </source>
</evidence>
<comment type="caution">
    <text evidence="4">The sequence shown here is derived from an EMBL/GenBank/DDBJ whole genome shotgun (WGS) entry which is preliminary data.</text>
</comment>
<sequence>MKKTNKTVIITGTSRGIGFELAQLFANNNFNVLALSRNTNTLEAVNHPNIKTFGVDLSKENEIDTVVDYLTKNNIKLTALIHNAGKLVNKPFTEISQKDFQEVYQVNVFSVALLTQKIIPFLQENSHVVTISSMGGIQGSLKFPGLAAYSSSKGAVITLSELLAEEYKEQKIAFNVLALGAVQTEMLQEAFPGYQAPITPNEMANYIYDFATTGHKFYNGKVLEVSSTTP</sequence>
<dbReference type="PRINTS" id="PR00081">
    <property type="entry name" value="GDHRDH"/>
</dbReference>
<dbReference type="CDD" id="cd05233">
    <property type="entry name" value="SDR_c"/>
    <property type="match status" value="1"/>
</dbReference>
<dbReference type="Proteomes" id="UP001168642">
    <property type="component" value="Unassembled WGS sequence"/>
</dbReference>
<dbReference type="InterPro" id="IPR052178">
    <property type="entry name" value="Sec_Metab_Biosynth_SDR"/>
</dbReference>
<gene>
    <name evidence="4" type="ORF">QVZ41_06575</name>
</gene>
<keyword evidence="3 4" id="KW-0560">Oxidoreductase</keyword>
<dbReference type="RefSeq" id="WP_302883751.1">
    <property type="nucleotide sequence ID" value="NZ_JAUMIT010000002.1"/>
</dbReference>
<dbReference type="GO" id="GO:0016740">
    <property type="term" value="F:transferase activity"/>
    <property type="evidence" value="ECO:0007669"/>
    <property type="project" value="UniProtKB-KW"/>
</dbReference>
<dbReference type="Pfam" id="PF00106">
    <property type="entry name" value="adh_short"/>
    <property type="match status" value="1"/>
</dbReference>
<evidence type="ECO:0000256" key="3">
    <source>
        <dbReference type="ARBA" id="ARBA00023002"/>
    </source>
</evidence>
<dbReference type="SUPFAM" id="SSF51735">
    <property type="entry name" value="NAD(P)-binding Rossmann-fold domains"/>
    <property type="match status" value="1"/>
</dbReference>
<reference evidence="4" key="1">
    <citation type="submission" date="2023-07" db="EMBL/GenBank/DDBJ databases">
        <title>Wenyingzhuangia sp. chi5 genome sequencing and assembly.</title>
        <authorList>
            <person name="Park S."/>
        </authorList>
    </citation>
    <scope>NUCLEOTIDE SEQUENCE</scope>
    <source>
        <strain evidence="4">Chi5</strain>
    </source>
</reference>
<name>A0ABT8VRC2_9FLAO</name>
<proteinExistence type="inferred from homology"/>
<accession>A0ABT8VRC2</accession>
<keyword evidence="4" id="KW-0808">Transferase</keyword>
<dbReference type="GO" id="GO:0016491">
    <property type="term" value="F:oxidoreductase activity"/>
    <property type="evidence" value="ECO:0007669"/>
    <property type="project" value="UniProtKB-KW"/>
</dbReference>
<dbReference type="PANTHER" id="PTHR43618:SF8">
    <property type="entry name" value="7ALPHA-HYDROXYSTEROID DEHYDROGENASE"/>
    <property type="match status" value="1"/>
</dbReference>
<evidence type="ECO:0000256" key="1">
    <source>
        <dbReference type="ARBA" id="ARBA00006484"/>
    </source>
</evidence>
<comment type="similarity">
    <text evidence="1">Belongs to the short-chain dehydrogenases/reductases (SDR) family.</text>
</comment>